<evidence type="ECO:0000313" key="5">
    <source>
        <dbReference type="EMBL" id="MDP2564385.1"/>
    </source>
</evidence>
<keyword evidence="2" id="KW-0472">Membrane</keyword>
<feature type="region of interest" description="Disordered" evidence="1">
    <location>
        <begin position="1269"/>
        <end position="1295"/>
    </location>
</feature>
<proteinExistence type="predicted"/>
<organism evidence="5 6">
    <name type="scientific">Pseudoalteromonas marina</name>
    <dbReference type="NCBI Taxonomy" id="267375"/>
    <lineage>
        <taxon>Bacteria</taxon>
        <taxon>Pseudomonadati</taxon>
        <taxon>Pseudomonadota</taxon>
        <taxon>Gammaproteobacteria</taxon>
        <taxon>Alteromonadales</taxon>
        <taxon>Pseudoalteromonadaceae</taxon>
        <taxon>Pseudoalteromonas</taxon>
    </lineage>
</organism>
<feature type="compositionally biased region" description="Basic and acidic residues" evidence="1">
    <location>
        <begin position="1343"/>
        <end position="1359"/>
    </location>
</feature>
<keyword evidence="2" id="KW-1133">Transmembrane helix</keyword>
<feature type="signal peptide" evidence="3">
    <location>
        <begin position="1"/>
        <end position="21"/>
    </location>
</feature>
<evidence type="ECO:0000256" key="2">
    <source>
        <dbReference type="SAM" id="Phobius"/>
    </source>
</evidence>
<feature type="compositionally biased region" description="Polar residues" evidence="1">
    <location>
        <begin position="1360"/>
        <end position="1382"/>
    </location>
</feature>
<name>A0ABT9FC70_9GAMM</name>
<keyword evidence="6" id="KW-1185">Reference proteome</keyword>
<gene>
    <name evidence="5" type="ORF">Q8W34_07045</name>
</gene>
<dbReference type="EMBL" id="JAUYVT010000004">
    <property type="protein sequence ID" value="MDP2564385.1"/>
    <property type="molecule type" value="Genomic_DNA"/>
</dbReference>
<dbReference type="Proteomes" id="UP001177212">
    <property type="component" value="Unassembled WGS sequence"/>
</dbReference>
<feature type="transmembrane region" description="Helical" evidence="2">
    <location>
        <begin position="403"/>
        <end position="422"/>
    </location>
</feature>
<feature type="compositionally biased region" description="Polar residues" evidence="1">
    <location>
        <begin position="1644"/>
        <end position="1661"/>
    </location>
</feature>
<evidence type="ECO:0000259" key="4">
    <source>
        <dbReference type="Pfam" id="PF07916"/>
    </source>
</evidence>
<feature type="compositionally biased region" description="Polar residues" evidence="1">
    <location>
        <begin position="1231"/>
        <end position="1244"/>
    </location>
</feature>
<feature type="domain" description="TraG N-terminal Proteobacteria" evidence="4">
    <location>
        <begin position="34"/>
        <end position="477"/>
    </location>
</feature>
<sequence>MAKIKILSLLALLLITNTATATTINPPGFTSWDVYVMGVAHTFGDVLRATAAFVELGPFVIIASTLAMFAFFSLMVQSMAGMDPKRIGGLFLAIAFSSYMTFEAKTNLTIIETMGNSGTGVTTVNQIPASIGLPAAFVSGLGETMLAEIETYFSHPDTTLNFSESRTINLEGQVLDDLRNLHTFSPSLSQTTAEFYKECVFPLVATGGLKIQDIYQSNNILQTIQPAVSPAAYSMDYINGNLENCEDLVAIIIAEANNQTSLALTAGSKSVFDTSSSLAPVPNIGQLGDIVLNSLNAPAGTDSSAYVLNRSVARAFDAGLTASNAANGTDINAYIIEEQAYQAKQSSFDMTIKLFTKGAAYTYTIIQVTIFGFAPIILLMTFIPSIAVKSILSYTKLLVWLAIWQPMLAITNYVITSIQVNATQNEMMYLLKPQNWVSFSSATEQYLTAAAIMGTMIPGLAWMLVNGAADFSKFAAAGVGESFASSAGTSMAKGEMSRDTSSYGNVSANKRDTSISNSIGFNPTKINETDFDGAVQKTTETSSGPKVLNNGVASGTTVKASKTTLVEETASTVNSTQEAFSNVASRDVAEMNNNIREKSELFNQQMAAGNTTAAMKTLAEGASLVHLARDQFTAAGAKNSGSMIASAVRGNGAFATANAVFNATKSDPDTLREIAAGNTASADKFVQGMEDDGLLNDTFTAFNADTDEKKALVKDVIAQTLLGNQLSNDEIGQLAEDKGIQKASAAAGIAGLAQFAANAAEIGLKRGVGGLLQASKEIGNNKKAPKGDEDDDMTRARTNLGSLSPDITLSTSDTISFAEGSSLNNNNTMDAASMSKEDILKNTSDAQNYAEIASKNDAYRKAAGTTRTDSEALKRQYQEMAATAKSLTNTVKTSDTITTETSSFVNDTLPEAQSKIETAKKTEGQMEVGLGMLTDTETGKPVTAKEAPKNTKKPDGFDDIQQRAGSSGLSRNDVEEDSALENTIEETPTGVDEKGATTLANSVQQEVKKGEADSKENKSNLEKGRNDIAVESDAKNDQNAAQLVQSIRKNRELGNSNVINASDYEGFSKGMKALISAGDNELAQKGALLSGVVNTINNGESKFVDVAFGAEVKVEGHSAAGYIVSKDDNSNVSLDTVYENSDTGELVTLNKDGIFKNVNTDSIEVGKSENGTQFAEYGSDLDGNTIMQDQGGNLYSTETNAKTGDIKIKEALTNEDGSAKTARTSEADSGFNINSQSPSNTSFGGESYNKIGVATDGRALYQNEQSGEIGSIQKDRNGEQSLAPIPKNDENSESVMANGNEYIPRGQNLEGQTMFQKGDSEGLYTLSSDENGKITESAVTPEPKQESKPENFVMQREDQNSPNSKKTDQNSQKINASNLKENDQVNFNGQQMSFVENNGDGSIAMRSANGSNVTGNLDDNGNLQSITIPANAQGTAPTAQNTNVSDLKENDQVNFNGQQMSFVEDNGDGTVQMEDSQGNAVVGSVDTDGNIQSITDSEGTVTNANAQGTAPTAQNTNVSDLKENDQVNFNGQQMSFVEDNGDGTVQMEDSQGNAVVGSVDTDGNIQSITDSEGTVTNANAQGTAPTAQNTNVSDLKENDQVSFNGEQMKFVEDNGDGTVQMEDSQGNTVVGNVNESGDLESVTVPASNNGSTTQGNSQNIAPQRGLDGNNTDIRTLNENDTVDLDGEEYTLLEKTDGNEAIMEDSNGNQVIAELDGNGNISDIKTDQQTSQQGNYAQDSIAAMPGMNNTQTDINAPQDTFESKPLSAEQIKELGTIEISTVEAQSKQSIDANSIVESGMAQEQINGGLDSMDRTTQDVSKIDELSGWNSLKN</sequence>
<feature type="compositionally biased region" description="Polar residues" evidence="1">
    <location>
        <begin position="499"/>
        <end position="509"/>
    </location>
</feature>
<dbReference type="RefSeq" id="WP_305471662.1">
    <property type="nucleotide sequence ID" value="NZ_JAUYVT010000004.1"/>
</dbReference>
<feature type="compositionally biased region" description="Polar residues" evidence="1">
    <location>
        <begin position="1668"/>
        <end position="1679"/>
    </location>
</feature>
<feature type="region of interest" description="Disordered" evidence="1">
    <location>
        <begin position="1215"/>
        <end position="1248"/>
    </location>
</feature>
<feature type="compositionally biased region" description="Basic and acidic residues" evidence="1">
    <location>
        <begin position="946"/>
        <end position="956"/>
    </location>
</feature>
<keyword evidence="3" id="KW-0732">Signal</keyword>
<feature type="region of interest" description="Disordered" evidence="1">
    <location>
        <begin position="1641"/>
        <end position="1679"/>
    </location>
</feature>
<feature type="region of interest" description="Disordered" evidence="1">
    <location>
        <begin position="1322"/>
        <end position="1382"/>
    </location>
</feature>
<feature type="compositionally biased region" description="Basic and acidic residues" evidence="1">
    <location>
        <begin position="1006"/>
        <end position="1036"/>
    </location>
</feature>
<accession>A0ABT9FC70</accession>
<feature type="region of interest" description="Disordered" evidence="1">
    <location>
        <begin position="930"/>
        <end position="1037"/>
    </location>
</feature>
<feature type="transmembrane region" description="Helical" evidence="2">
    <location>
        <begin position="360"/>
        <end position="383"/>
    </location>
</feature>
<feature type="transmembrane region" description="Helical" evidence="2">
    <location>
        <begin position="56"/>
        <end position="76"/>
    </location>
</feature>
<dbReference type="InterPro" id="IPR012931">
    <property type="entry name" value="TraG_N_Proteobacteria"/>
</dbReference>
<dbReference type="Pfam" id="PF07916">
    <property type="entry name" value="TraG_N"/>
    <property type="match status" value="1"/>
</dbReference>
<keyword evidence="2" id="KW-0812">Transmembrane</keyword>
<reference evidence="5" key="1">
    <citation type="submission" date="2023-07" db="EMBL/GenBank/DDBJ databases">
        <title>Genome content predicts the carbon catabolic preferences of heterotrophic bacteria.</title>
        <authorList>
            <person name="Gralka M."/>
        </authorList>
    </citation>
    <scope>NUCLEOTIDE SEQUENCE</scope>
    <source>
        <strain evidence="5">4G09</strain>
    </source>
</reference>
<feature type="transmembrane region" description="Helical" evidence="2">
    <location>
        <begin position="446"/>
        <end position="465"/>
    </location>
</feature>
<comment type="caution">
    <text evidence="5">The sequence shown here is derived from an EMBL/GenBank/DDBJ whole genome shotgun (WGS) entry which is preliminary data.</text>
</comment>
<evidence type="ECO:0000313" key="6">
    <source>
        <dbReference type="Proteomes" id="UP001177212"/>
    </source>
</evidence>
<evidence type="ECO:0000256" key="1">
    <source>
        <dbReference type="SAM" id="MobiDB-lite"/>
    </source>
</evidence>
<feature type="chain" id="PRO_5045293651" evidence="3">
    <location>
        <begin position="22"/>
        <end position="1832"/>
    </location>
</feature>
<feature type="region of interest" description="Disordered" evidence="1">
    <location>
        <begin position="490"/>
        <end position="509"/>
    </location>
</feature>
<protein>
    <submittedName>
        <fullName evidence="5">Conjugal transfer protein TraG N-terminal domain-containing protein</fullName>
    </submittedName>
</protein>
<evidence type="ECO:0000256" key="3">
    <source>
        <dbReference type="SAM" id="SignalP"/>
    </source>
</evidence>